<dbReference type="HOGENOM" id="CLU_090614_0_0_0"/>
<dbReference type="OrthoDB" id="3252095at2"/>
<dbReference type="eggNOG" id="COG3595">
    <property type="taxonomic scope" value="Bacteria"/>
</dbReference>
<dbReference type="InParanoid" id="W0RMC4"/>
<dbReference type="KEGG" id="gba:J421_4379"/>
<evidence type="ECO:0000313" key="1">
    <source>
        <dbReference type="EMBL" id="AHG91916.1"/>
    </source>
</evidence>
<sequence length="259" mass="26905">MRPLLVLTLLPVLAACGRAHGPDRSTWHGAVRPGAWLRVRNTNGPIRVARASGDEVVISATRSYRGRRPEPVRMVVEREGADAVACVTWGDSNRCGSRGGRQPFWLRMLRHYAPTEMSFVVALPPGVRLDASTVNGRVTVADAASEVVASSVNGSIVLGATGGPVRAKTVNGSVEAQLDALAPGTRVSLESVNGAVTALLPSALDASLDLSTVNGSLTAPFPGVTIPRGARSLHATLGAGGRAVSLRTVNGSVRAEPSR</sequence>
<protein>
    <recommendedName>
        <fullName evidence="3">Adhesin domain-containing protein</fullName>
    </recommendedName>
</protein>
<organism evidence="1 2">
    <name type="scientific">Gemmatirosa kalamazoonensis</name>
    <dbReference type="NCBI Taxonomy" id="861299"/>
    <lineage>
        <taxon>Bacteria</taxon>
        <taxon>Pseudomonadati</taxon>
        <taxon>Gemmatimonadota</taxon>
        <taxon>Gemmatimonadia</taxon>
        <taxon>Gemmatimonadales</taxon>
        <taxon>Gemmatimonadaceae</taxon>
        <taxon>Gemmatirosa</taxon>
    </lineage>
</organism>
<evidence type="ECO:0008006" key="3">
    <source>
        <dbReference type="Google" id="ProtNLM"/>
    </source>
</evidence>
<dbReference type="EMBL" id="CP007128">
    <property type="protein sequence ID" value="AHG91916.1"/>
    <property type="molecule type" value="Genomic_DNA"/>
</dbReference>
<dbReference type="STRING" id="861299.J421_4379"/>
<evidence type="ECO:0000313" key="2">
    <source>
        <dbReference type="Proteomes" id="UP000019151"/>
    </source>
</evidence>
<dbReference type="RefSeq" id="WP_025413349.1">
    <property type="nucleotide sequence ID" value="NZ_CP007128.1"/>
</dbReference>
<dbReference type="Proteomes" id="UP000019151">
    <property type="component" value="Chromosome"/>
</dbReference>
<accession>W0RMC4</accession>
<keyword evidence="2" id="KW-1185">Reference proteome</keyword>
<dbReference type="PATRIC" id="fig|861299.3.peg.4432"/>
<name>W0RMC4_9BACT</name>
<dbReference type="PROSITE" id="PS51257">
    <property type="entry name" value="PROKAR_LIPOPROTEIN"/>
    <property type="match status" value="1"/>
</dbReference>
<gene>
    <name evidence="1" type="ORF">J421_4379</name>
</gene>
<dbReference type="AlphaFoldDB" id="W0RMC4"/>
<proteinExistence type="predicted"/>
<reference evidence="1 2" key="1">
    <citation type="journal article" date="2014" name="Genome Announc.">
        <title>Genome Sequence and Methylome of Soil Bacterium Gemmatirosa kalamazoonensis KBS708T, a Member of the Rarely Cultivated Gemmatimonadetes Phylum.</title>
        <authorList>
            <person name="Debruyn J.M."/>
            <person name="Radosevich M."/>
            <person name="Wommack K.E."/>
            <person name="Polson S.W."/>
            <person name="Hauser L.J."/>
            <person name="Fawaz M.N."/>
            <person name="Korlach J."/>
            <person name="Tsai Y.C."/>
        </authorList>
    </citation>
    <scope>NUCLEOTIDE SEQUENCE [LARGE SCALE GENOMIC DNA]</scope>
    <source>
        <strain evidence="1 2">KBS708</strain>
    </source>
</reference>